<gene>
    <name evidence="2" type="ORF">RIF29_06421</name>
</gene>
<comment type="caution">
    <text evidence="2">The sequence shown here is derived from an EMBL/GenBank/DDBJ whole genome shotgun (WGS) entry which is preliminary data.</text>
</comment>
<feature type="transmembrane region" description="Helical" evidence="1">
    <location>
        <begin position="34"/>
        <end position="56"/>
    </location>
</feature>
<accession>A0AAN9PAW3</accession>
<reference evidence="2 3" key="1">
    <citation type="submission" date="2024-01" db="EMBL/GenBank/DDBJ databases">
        <title>The genomes of 5 underutilized Papilionoideae crops provide insights into root nodulation and disease resistanc.</title>
        <authorList>
            <person name="Yuan L."/>
        </authorList>
    </citation>
    <scope>NUCLEOTIDE SEQUENCE [LARGE SCALE GENOMIC DNA]</scope>
    <source>
        <strain evidence="2">ZHUSHIDOU_FW_LH</strain>
        <tissue evidence="2">Leaf</tissue>
    </source>
</reference>
<proteinExistence type="predicted"/>
<organism evidence="2 3">
    <name type="scientific">Crotalaria pallida</name>
    <name type="common">Smooth rattlebox</name>
    <name type="synonym">Crotalaria striata</name>
    <dbReference type="NCBI Taxonomy" id="3830"/>
    <lineage>
        <taxon>Eukaryota</taxon>
        <taxon>Viridiplantae</taxon>
        <taxon>Streptophyta</taxon>
        <taxon>Embryophyta</taxon>
        <taxon>Tracheophyta</taxon>
        <taxon>Spermatophyta</taxon>
        <taxon>Magnoliopsida</taxon>
        <taxon>eudicotyledons</taxon>
        <taxon>Gunneridae</taxon>
        <taxon>Pentapetalae</taxon>
        <taxon>rosids</taxon>
        <taxon>fabids</taxon>
        <taxon>Fabales</taxon>
        <taxon>Fabaceae</taxon>
        <taxon>Papilionoideae</taxon>
        <taxon>50 kb inversion clade</taxon>
        <taxon>genistoids sensu lato</taxon>
        <taxon>core genistoids</taxon>
        <taxon>Crotalarieae</taxon>
        <taxon>Crotalaria</taxon>
    </lineage>
</organism>
<evidence type="ECO:0000313" key="3">
    <source>
        <dbReference type="Proteomes" id="UP001372338"/>
    </source>
</evidence>
<evidence type="ECO:0000256" key="1">
    <source>
        <dbReference type="SAM" id="Phobius"/>
    </source>
</evidence>
<dbReference type="EMBL" id="JAYWIO010000001">
    <property type="protein sequence ID" value="KAK7291351.1"/>
    <property type="molecule type" value="Genomic_DNA"/>
</dbReference>
<keyword evidence="1" id="KW-0472">Membrane</keyword>
<keyword evidence="3" id="KW-1185">Reference proteome</keyword>
<keyword evidence="1" id="KW-1133">Transmembrane helix</keyword>
<protein>
    <submittedName>
        <fullName evidence="2">Uncharacterized protein</fullName>
    </submittedName>
</protein>
<dbReference type="Proteomes" id="UP001372338">
    <property type="component" value="Unassembled WGS sequence"/>
</dbReference>
<name>A0AAN9PAW3_CROPI</name>
<sequence>MHAGSTTFSMRVKRRLLDFLQSLNLKYGKLGYHYLINHDIYLLTIPVLLVVSSAEVGSLSKEDHWKKLWEDARHDLATVVTSFGVFVFTLSMYCMRVKAMSYLSH</sequence>
<feature type="transmembrane region" description="Helical" evidence="1">
    <location>
        <begin position="76"/>
        <end position="95"/>
    </location>
</feature>
<evidence type="ECO:0000313" key="2">
    <source>
        <dbReference type="EMBL" id="KAK7291351.1"/>
    </source>
</evidence>
<keyword evidence="1" id="KW-0812">Transmembrane</keyword>
<dbReference type="AlphaFoldDB" id="A0AAN9PAW3"/>